<dbReference type="PATRIC" id="fig|1422.17.peg.1132"/>
<dbReference type="GO" id="GO:0003677">
    <property type="term" value="F:DNA binding"/>
    <property type="evidence" value="ECO:0007669"/>
    <property type="project" value="UniProtKB-KW"/>
</dbReference>
<keyword evidence="2" id="KW-0472">Membrane</keyword>
<keyword evidence="2" id="KW-1133">Transmembrane helix</keyword>
<evidence type="ECO:0000256" key="1">
    <source>
        <dbReference type="ARBA" id="ARBA00023125"/>
    </source>
</evidence>
<evidence type="ECO:0000259" key="3">
    <source>
        <dbReference type="Pfam" id="PF07282"/>
    </source>
</evidence>
<dbReference type="AlphaFoldDB" id="A0A150N7H1"/>
<proteinExistence type="predicted"/>
<dbReference type="InterPro" id="IPR010095">
    <property type="entry name" value="Cas12f1-like_TNB"/>
</dbReference>
<organism evidence="4 5">
    <name type="scientific">Geobacillus stearothermophilus</name>
    <name type="common">Bacillus stearothermophilus</name>
    <dbReference type="NCBI Taxonomy" id="1422"/>
    <lineage>
        <taxon>Bacteria</taxon>
        <taxon>Bacillati</taxon>
        <taxon>Bacillota</taxon>
        <taxon>Bacilli</taxon>
        <taxon>Bacillales</taxon>
        <taxon>Anoxybacillaceae</taxon>
        <taxon>Geobacillus</taxon>
    </lineage>
</organism>
<dbReference type="EMBL" id="LQYY01000111">
    <property type="protein sequence ID" value="KYD32604.1"/>
    <property type="molecule type" value="Genomic_DNA"/>
</dbReference>
<comment type="caution">
    <text evidence="4">The sequence shown here is derived from an EMBL/GenBank/DDBJ whole genome shotgun (WGS) entry which is preliminary data.</text>
</comment>
<sequence>MNHNVNTMFGEEKRNMVLIGVLIVIIGFIVRINPLLVVTAAGLATGLLAHQSLYDIIEQKDESYTSQTCPVCGKKNKSSSRNYTCQCGYKRHRDIHGAMNLFAKVYYGEIRPLEFTVKPFTYRRIA</sequence>
<accession>A0A150N7H1</accession>
<keyword evidence="2" id="KW-0812">Transmembrane</keyword>
<reference evidence="4 5" key="1">
    <citation type="submission" date="2016-01" db="EMBL/GenBank/DDBJ databases">
        <title>Draft Genome Sequences of Seven Thermophilic Sporeformers Isolated from Foods.</title>
        <authorList>
            <person name="Berendsen E.M."/>
            <person name="Wells-Bennik M.H."/>
            <person name="Krawcyk A.O."/>
            <person name="De Jong A."/>
            <person name="Holsappel S."/>
            <person name="Eijlander R.T."/>
            <person name="Kuipers O.P."/>
        </authorList>
    </citation>
    <scope>NUCLEOTIDE SEQUENCE [LARGE SCALE GENOMIC DNA]</scope>
    <source>
        <strain evidence="4 5">B4114</strain>
    </source>
</reference>
<feature type="transmembrane region" description="Helical" evidence="2">
    <location>
        <begin position="16"/>
        <end position="49"/>
    </location>
</feature>
<evidence type="ECO:0000313" key="5">
    <source>
        <dbReference type="Proteomes" id="UP000075517"/>
    </source>
</evidence>
<dbReference type="Proteomes" id="UP000075517">
    <property type="component" value="Unassembled WGS sequence"/>
</dbReference>
<gene>
    <name evidence="4" type="ORF">B4114_1524</name>
</gene>
<keyword evidence="1" id="KW-0238">DNA-binding</keyword>
<evidence type="ECO:0000313" key="4">
    <source>
        <dbReference type="EMBL" id="KYD32604.1"/>
    </source>
</evidence>
<protein>
    <recommendedName>
        <fullName evidence="3">Cas12f1-like TNB domain-containing protein</fullName>
    </recommendedName>
</protein>
<evidence type="ECO:0000256" key="2">
    <source>
        <dbReference type="SAM" id="Phobius"/>
    </source>
</evidence>
<feature type="domain" description="Cas12f1-like TNB" evidence="3">
    <location>
        <begin position="59"/>
        <end position="101"/>
    </location>
</feature>
<dbReference type="Pfam" id="PF07282">
    <property type="entry name" value="Cas12f1-like_TNB"/>
    <property type="match status" value="1"/>
</dbReference>
<name>A0A150N7H1_GEOSE</name>